<keyword evidence="7" id="KW-1185">Reference proteome</keyword>
<evidence type="ECO:0000313" key="7">
    <source>
        <dbReference type="Proteomes" id="UP000033035"/>
    </source>
</evidence>
<evidence type="ECO:0000313" key="6">
    <source>
        <dbReference type="EMBL" id="KKB50620.1"/>
    </source>
</evidence>
<dbReference type="PROSITE" id="PS01124">
    <property type="entry name" value="HTH_ARAC_FAMILY_2"/>
    <property type="match status" value="1"/>
</dbReference>
<keyword evidence="1" id="KW-0805">Transcription regulation</keyword>
<gene>
    <name evidence="6" type="ORF">HMPREF1536_04159</name>
</gene>
<evidence type="ECO:0000256" key="3">
    <source>
        <dbReference type="ARBA" id="ARBA00023163"/>
    </source>
</evidence>
<proteinExistence type="predicted"/>
<dbReference type="InterPro" id="IPR009057">
    <property type="entry name" value="Homeodomain-like_sf"/>
</dbReference>
<keyword evidence="4" id="KW-1133">Transmembrane helix</keyword>
<dbReference type="STRING" id="1203610.HMPREF1536_04159"/>
<reference evidence="6 7" key="1">
    <citation type="submission" date="2013-04" db="EMBL/GenBank/DDBJ databases">
        <title>The Genome Sequence of Parabacteroides gordonii DSM 23371.</title>
        <authorList>
            <consortium name="The Broad Institute Genomics Platform"/>
            <person name="Earl A."/>
            <person name="Ward D."/>
            <person name="Feldgarden M."/>
            <person name="Gevers D."/>
            <person name="Martens E."/>
            <person name="Sakamoto M."/>
            <person name="Benno Y."/>
            <person name="Suzuki N."/>
            <person name="Matsunaga N."/>
            <person name="Koshihara K."/>
            <person name="Seki M."/>
            <person name="Komiya H."/>
            <person name="Walker B."/>
            <person name="Young S."/>
            <person name="Zeng Q."/>
            <person name="Gargeya S."/>
            <person name="Fitzgerald M."/>
            <person name="Haas B."/>
            <person name="Abouelleil A."/>
            <person name="Allen A.W."/>
            <person name="Alvarado L."/>
            <person name="Arachchi H.M."/>
            <person name="Berlin A.M."/>
            <person name="Chapman S.B."/>
            <person name="Gainer-Dewar J."/>
            <person name="Goldberg J."/>
            <person name="Griggs A."/>
            <person name="Gujja S."/>
            <person name="Hansen M."/>
            <person name="Howarth C."/>
            <person name="Imamovic A."/>
            <person name="Ireland A."/>
            <person name="Larimer J."/>
            <person name="McCowan C."/>
            <person name="Murphy C."/>
            <person name="Pearson M."/>
            <person name="Poon T.W."/>
            <person name="Priest M."/>
            <person name="Roberts A."/>
            <person name="Saif S."/>
            <person name="Shea T."/>
            <person name="Sisk P."/>
            <person name="Sykes S."/>
            <person name="Wortman J."/>
            <person name="Nusbaum C."/>
            <person name="Birren B."/>
        </authorList>
    </citation>
    <scope>NUCLEOTIDE SEQUENCE [LARGE SCALE GENOMIC DNA]</scope>
    <source>
        <strain evidence="6 7">MS-1</strain>
    </source>
</reference>
<keyword evidence="4" id="KW-0472">Membrane</keyword>
<dbReference type="HOGENOM" id="CLU_492463_0_0_10"/>
<evidence type="ECO:0000256" key="1">
    <source>
        <dbReference type="ARBA" id="ARBA00023015"/>
    </source>
</evidence>
<feature type="transmembrane region" description="Helical" evidence="4">
    <location>
        <begin position="384"/>
        <end position="406"/>
    </location>
</feature>
<dbReference type="PATRIC" id="fig|1203610.3.peg.4233"/>
<keyword evidence="3" id="KW-0804">Transcription</keyword>
<dbReference type="Gene3D" id="1.25.40.10">
    <property type="entry name" value="Tetratricopeptide repeat domain"/>
    <property type="match status" value="2"/>
</dbReference>
<name>A0A0F5IZJ2_9BACT</name>
<keyword evidence="2" id="KW-0238">DNA-binding</keyword>
<dbReference type="InterPro" id="IPR018062">
    <property type="entry name" value="HTH_AraC-typ_CS"/>
</dbReference>
<dbReference type="SUPFAM" id="SSF48452">
    <property type="entry name" value="TPR-like"/>
    <property type="match status" value="1"/>
</dbReference>
<dbReference type="EMBL" id="AQHW01000020">
    <property type="protein sequence ID" value="KKB50620.1"/>
    <property type="molecule type" value="Genomic_DNA"/>
</dbReference>
<dbReference type="GO" id="GO:0043565">
    <property type="term" value="F:sequence-specific DNA binding"/>
    <property type="evidence" value="ECO:0007669"/>
    <property type="project" value="InterPro"/>
</dbReference>
<organism evidence="6 7">
    <name type="scientific">Parabacteroides gordonii MS-1 = DSM 23371</name>
    <dbReference type="NCBI Taxonomy" id="1203610"/>
    <lineage>
        <taxon>Bacteria</taxon>
        <taxon>Pseudomonadati</taxon>
        <taxon>Bacteroidota</taxon>
        <taxon>Bacteroidia</taxon>
        <taxon>Bacteroidales</taxon>
        <taxon>Tannerellaceae</taxon>
        <taxon>Parabacteroides</taxon>
    </lineage>
</organism>
<dbReference type="SMART" id="SM00342">
    <property type="entry name" value="HTH_ARAC"/>
    <property type="match status" value="1"/>
</dbReference>
<evidence type="ECO:0000259" key="5">
    <source>
        <dbReference type="PROSITE" id="PS01124"/>
    </source>
</evidence>
<dbReference type="Pfam" id="PF12833">
    <property type="entry name" value="HTH_18"/>
    <property type="match status" value="1"/>
</dbReference>
<dbReference type="PANTHER" id="PTHR43280:SF2">
    <property type="entry name" value="HTH-TYPE TRANSCRIPTIONAL REGULATOR EXSA"/>
    <property type="match status" value="1"/>
</dbReference>
<protein>
    <recommendedName>
        <fullName evidence="5">HTH araC/xylS-type domain-containing protein</fullName>
    </recommendedName>
</protein>
<dbReference type="GO" id="GO:0003700">
    <property type="term" value="F:DNA-binding transcription factor activity"/>
    <property type="evidence" value="ECO:0007669"/>
    <property type="project" value="InterPro"/>
</dbReference>
<evidence type="ECO:0000256" key="2">
    <source>
        <dbReference type="ARBA" id="ARBA00023125"/>
    </source>
</evidence>
<dbReference type="InterPro" id="IPR011990">
    <property type="entry name" value="TPR-like_helical_dom_sf"/>
</dbReference>
<keyword evidence="4" id="KW-0812">Transmembrane</keyword>
<comment type="caution">
    <text evidence="6">The sequence shown here is derived from an EMBL/GenBank/DDBJ whole genome shotgun (WGS) entry which is preliminary data.</text>
</comment>
<dbReference type="PANTHER" id="PTHR43280">
    <property type="entry name" value="ARAC-FAMILY TRANSCRIPTIONAL REGULATOR"/>
    <property type="match status" value="1"/>
</dbReference>
<dbReference type="Proteomes" id="UP000033035">
    <property type="component" value="Unassembled WGS sequence"/>
</dbReference>
<sequence length="553" mass="64409">MQKQENILLESLSITSKKERKKILLQLLSLYAKLNEQRIPNIDIKGIQLIDKLEVNYSLSQEEKWGIRKIKAILLSRRGLHEQYLPIWFELLKEHRAAERTELVIEDLSAIANQFAILGDQEKSISLYKEAYQLTIENHFPNLSKECLIRLVYLLYDSKQYEEVVKYTNKMMVTDTITSFIPSVYSILSTCYLELQKPDSARFCLTKMNDKLKMGNGMSFYCSIAETYIAENKIDSACVYLEKANMQFQNQVELFRKKRIETSLPFNFLTTYCSLATLYQQSSNYRQAGQFFTAVEPLMKKDIKNPIHLEIQVDALTRYSSFCRATKQYEKAVDLLVRRDSIQQIINKVNKERESKNLMDRLQIKDLMHKLEMQEALLINSHRIIAVSSACAVLFLFFICAIGYIYQQRKKRLSVILNQDKEAEQPEPLATPENKMPLSSEEKLFRAAQKKVSSEKLYLNKNLKLKSLAKILGTNHSYLSSCINTCSNKNYNQWINDFRVDYLLEQIHSGKKLSDLANEAGFSSTDAFYRNFKRKTNLTPSEYLKQYPLTKES</sequence>
<accession>A0A0F5IZJ2</accession>
<evidence type="ECO:0000256" key="4">
    <source>
        <dbReference type="SAM" id="Phobius"/>
    </source>
</evidence>
<dbReference type="PROSITE" id="PS00041">
    <property type="entry name" value="HTH_ARAC_FAMILY_1"/>
    <property type="match status" value="1"/>
</dbReference>
<dbReference type="AlphaFoldDB" id="A0A0F5IZJ2"/>
<dbReference type="SUPFAM" id="SSF46689">
    <property type="entry name" value="Homeodomain-like"/>
    <property type="match status" value="1"/>
</dbReference>
<dbReference type="InterPro" id="IPR018060">
    <property type="entry name" value="HTH_AraC"/>
</dbReference>
<dbReference type="Gene3D" id="1.10.10.60">
    <property type="entry name" value="Homeodomain-like"/>
    <property type="match status" value="2"/>
</dbReference>
<feature type="domain" description="HTH araC/xylS-type" evidence="5">
    <location>
        <begin position="442"/>
        <end position="546"/>
    </location>
</feature>